<proteinExistence type="predicted"/>
<dbReference type="Gene3D" id="1.10.10.10">
    <property type="entry name" value="Winged helix-like DNA-binding domain superfamily/Winged helix DNA-binding domain"/>
    <property type="match status" value="1"/>
</dbReference>
<name>A0A7M2XV75_9NOCA</name>
<dbReference type="GO" id="GO:0046983">
    <property type="term" value="F:protein dimerization activity"/>
    <property type="evidence" value="ECO:0007669"/>
    <property type="project" value="InterPro"/>
</dbReference>
<geneLocation type="plasmid" evidence="2 3">
    <name>pRh5Ap-243</name>
</geneLocation>
<dbReference type="InterPro" id="IPR050536">
    <property type="entry name" value="DtxR_MntR_Metal-Reg"/>
</dbReference>
<gene>
    <name evidence="2" type="ORF">INP59_25735</name>
</gene>
<organism evidence="2 3">
    <name type="scientific">Rhodococcus pyridinivorans</name>
    <dbReference type="NCBI Taxonomy" id="103816"/>
    <lineage>
        <taxon>Bacteria</taxon>
        <taxon>Bacillati</taxon>
        <taxon>Actinomycetota</taxon>
        <taxon>Actinomycetes</taxon>
        <taxon>Mycobacteriales</taxon>
        <taxon>Nocardiaceae</taxon>
        <taxon>Rhodococcus</taxon>
    </lineage>
</organism>
<dbReference type="GO" id="GO:0046914">
    <property type="term" value="F:transition metal ion binding"/>
    <property type="evidence" value="ECO:0007669"/>
    <property type="project" value="InterPro"/>
</dbReference>
<dbReference type="Pfam" id="PF02742">
    <property type="entry name" value="Fe_dep_repr_C"/>
    <property type="match status" value="1"/>
</dbReference>
<dbReference type="Proteomes" id="UP000593818">
    <property type="component" value="Plasmid pRh5Ap-243"/>
</dbReference>
<keyword evidence="3" id="KW-1185">Reference proteome</keyword>
<dbReference type="SUPFAM" id="SSF47979">
    <property type="entry name" value="Iron-dependent repressor protein, dimerization domain"/>
    <property type="match status" value="1"/>
</dbReference>
<dbReference type="InterPro" id="IPR036388">
    <property type="entry name" value="WH-like_DNA-bd_sf"/>
</dbReference>
<dbReference type="GO" id="GO:0045892">
    <property type="term" value="P:negative regulation of DNA-templated transcription"/>
    <property type="evidence" value="ECO:0007669"/>
    <property type="project" value="TreeGrafter"/>
</dbReference>
<feature type="domain" description="Iron dependent repressor metal binding and dimerisation" evidence="1">
    <location>
        <begin position="25"/>
        <end position="93"/>
    </location>
</feature>
<dbReference type="PANTHER" id="PTHR33238">
    <property type="entry name" value="IRON (METAL) DEPENDENT REPRESSOR, DTXR FAMILY"/>
    <property type="match status" value="1"/>
</dbReference>
<sequence length="172" mass="19319">MSTMHRRQGAADLIVRPTAHRAELTGHGRQHARNVVRRNCPVKTFRAPELSLLWIELPREADRLEHVVGILFEVRLVRVLGYPRSNPFGSPIPFPTEDRAESWPDLLTAVLPCRRFTVRRIADHDSVALGLLTGVHIGLHTVLTDVVLDPVTDLVHFDTAGHRHIHPLGCAQ</sequence>
<protein>
    <submittedName>
        <fullName evidence="2">Metal-dependent transcriptional regulator</fullName>
    </submittedName>
</protein>
<evidence type="ECO:0000313" key="3">
    <source>
        <dbReference type="Proteomes" id="UP000593818"/>
    </source>
</evidence>
<keyword evidence="2" id="KW-0614">Plasmid</keyword>
<evidence type="ECO:0000313" key="2">
    <source>
        <dbReference type="EMBL" id="QOW01757.1"/>
    </source>
</evidence>
<accession>A0A7M2XV75</accession>
<dbReference type="EMBL" id="CP063452">
    <property type="protein sequence ID" value="QOW01757.1"/>
    <property type="molecule type" value="Genomic_DNA"/>
</dbReference>
<evidence type="ECO:0000259" key="1">
    <source>
        <dbReference type="Pfam" id="PF02742"/>
    </source>
</evidence>
<dbReference type="PANTHER" id="PTHR33238:SF10">
    <property type="entry name" value="IRON-DEPENDENT REPRESSOR IDER"/>
    <property type="match status" value="1"/>
</dbReference>
<dbReference type="AlphaFoldDB" id="A0A7M2XV75"/>
<reference evidence="2 3" key="1">
    <citation type="submission" date="2020-10" db="EMBL/GenBank/DDBJ databases">
        <title>Whole genome sequence of oil-degrading bacteria Rhodococcus pyridinivorans strain 5Ap.</title>
        <authorList>
            <person name="Akhremchuk A.E."/>
            <person name="Valentovich L.N."/>
            <person name="Charniauskaya M.I."/>
            <person name="Bukliarevich H.A."/>
            <person name="Titok M.A."/>
        </authorList>
    </citation>
    <scope>NUCLEOTIDE SEQUENCE [LARGE SCALE GENOMIC DNA]</scope>
    <source>
        <strain evidence="2 3">5Ap</strain>
        <plasmid evidence="2 3">pRh5Ap-243</plasmid>
    </source>
</reference>
<dbReference type="InterPro" id="IPR036421">
    <property type="entry name" value="Fe_dep_repressor_sf"/>
</dbReference>
<dbReference type="InterPro" id="IPR001367">
    <property type="entry name" value="Fe_dep_repressor"/>
</dbReference>